<accession>A0ABD3DER4</accession>
<reference evidence="3" key="1">
    <citation type="journal article" date="2024" name="IScience">
        <title>Strigolactones Initiate the Formation of Haustorium-like Structures in Castilleja.</title>
        <authorList>
            <person name="Buerger M."/>
            <person name="Peterson D."/>
            <person name="Chory J."/>
        </authorList>
    </citation>
    <scope>NUCLEOTIDE SEQUENCE [LARGE SCALE GENOMIC DNA]</scope>
</reference>
<name>A0ABD3DER4_9LAMI</name>
<protein>
    <submittedName>
        <fullName evidence="2">Uncharacterized protein</fullName>
    </submittedName>
</protein>
<evidence type="ECO:0000313" key="3">
    <source>
        <dbReference type="Proteomes" id="UP001632038"/>
    </source>
</evidence>
<comment type="caution">
    <text evidence="2">The sequence shown here is derived from an EMBL/GenBank/DDBJ whole genome shotgun (WGS) entry which is preliminary data.</text>
</comment>
<dbReference type="Proteomes" id="UP001632038">
    <property type="component" value="Unassembled WGS sequence"/>
</dbReference>
<sequence length="88" mass="10568">MATGKWFLLLCTQVIVHVVFNMILHDQSTCEHHENFGKRVIQRLPIFDNLYDHGRKQKYFEEDHTNKYNLSRRKIEQKGQDMFGCGRQ</sequence>
<dbReference type="AlphaFoldDB" id="A0ABD3DER4"/>
<evidence type="ECO:0000313" key="2">
    <source>
        <dbReference type="EMBL" id="KAL3639317.1"/>
    </source>
</evidence>
<evidence type="ECO:0000256" key="1">
    <source>
        <dbReference type="SAM" id="SignalP"/>
    </source>
</evidence>
<proteinExistence type="predicted"/>
<gene>
    <name evidence="2" type="ORF">CASFOL_017224</name>
</gene>
<feature type="chain" id="PRO_5044802416" evidence="1">
    <location>
        <begin position="22"/>
        <end position="88"/>
    </location>
</feature>
<keyword evidence="3" id="KW-1185">Reference proteome</keyword>
<feature type="signal peptide" evidence="1">
    <location>
        <begin position="1"/>
        <end position="21"/>
    </location>
</feature>
<organism evidence="2 3">
    <name type="scientific">Castilleja foliolosa</name>
    <dbReference type="NCBI Taxonomy" id="1961234"/>
    <lineage>
        <taxon>Eukaryota</taxon>
        <taxon>Viridiplantae</taxon>
        <taxon>Streptophyta</taxon>
        <taxon>Embryophyta</taxon>
        <taxon>Tracheophyta</taxon>
        <taxon>Spermatophyta</taxon>
        <taxon>Magnoliopsida</taxon>
        <taxon>eudicotyledons</taxon>
        <taxon>Gunneridae</taxon>
        <taxon>Pentapetalae</taxon>
        <taxon>asterids</taxon>
        <taxon>lamiids</taxon>
        <taxon>Lamiales</taxon>
        <taxon>Orobanchaceae</taxon>
        <taxon>Pedicularideae</taxon>
        <taxon>Castillejinae</taxon>
        <taxon>Castilleja</taxon>
    </lineage>
</organism>
<keyword evidence="1" id="KW-0732">Signal</keyword>
<dbReference type="EMBL" id="JAVIJP010000018">
    <property type="protein sequence ID" value="KAL3639317.1"/>
    <property type="molecule type" value="Genomic_DNA"/>
</dbReference>